<feature type="transmembrane region" description="Helical" evidence="6">
    <location>
        <begin position="82"/>
        <end position="102"/>
    </location>
</feature>
<evidence type="ECO:0000313" key="8">
    <source>
        <dbReference type="EMBL" id="CAD8944670.1"/>
    </source>
</evidence>
<evidence type="ECO:0000256" key="6">
    <source>
        <dbReference type="SAM" id="Phobius"/>
    </source>
</evidence>
<name>A0A7S1DE21_CYCTE</name>
<dbReference type="PANTHER" id="PTHR23292:SF6">
    <property type="entry name" value="FI16602P1-RELATED"/>
    <property type="match status" value="1"/>
</dbReference>
<dbReference type="AlphaFoldDB" id="A0A7S1DE21"/>
<sequence>MTDMDPPLVKATLVSDEPTPIIVRASQGSSMEAATVVTPLMDQPAIEDTGGLLGLGRYSTRITCPFCHENVMTRTESHVTKWTIAASIFMIMAFWPLFWLPFCMPVCKATDHYCTRCNRKVGRGSECTA</sequence>
<keyword evidence="4" id="KW-0862">Zinc</keyword>
<comment type="subcellular location">
    <subcellularLocation>
        <location evidence="1">Membrane</location>
        <topology evidence="1">Peripheral membrane protein</topology>
    </subcellularLocation>
</comment>
<dbReference type="EMBL" id="HBFW01024756">
    <property type="protein sequence ID" value="CAD8944670.1"/>
    <property type="molecule type" value="Transcribed_RNA"/>
</dbReference>
<keyword evidence="6" id="KW-0812">Transmembrane</keyword>
<evidence type="ECO:0000256" key="4">
    <source>
        <dbReference type="ARBA" id="ARBA00022833"/>
    </source>
</evidence>
<evidence type="ECO:0000256" key="2">
    <source>
        <dbReference type="ARBA" id="ARBA00005975"/>
    </source>
</evidence>
<dbReference type="PROSITE" id="PS51837">
    <property type="entry name" value="LITAF"/>
    <property type="match status" value="1"/>
</dbReference>
<organism evidence="8">
    <name type="scientific">Cyclophora tenuis</name>
    <name type="common">Marine diatom</name>
    <dbReference type="NCBI Taxonomy" id="216820"/>
    <lineage>
        <taxon>Eukaryota</taxon>
        <taxon>Sar</taxon>
        <taxon>Stramenopiles</taxon>
        <taxon>Ochrophyta</taxon>
        <taxon>Bacillariophyta</taxon>
        <taxon>Fragilariophyceae</taxon>
        <taxon>Fragilariophycidae</taxon>
        <taxon>Cyclophorales</taxon>
        <taxon>Cyclophoraceae</taxon>
        <taxon>Cyclophora</taxon>
    </lineage>
</organism>
<keyword evidence="6" id="KW-1133">Transmembrane helix</keyword>
<dbReference type="GO" id="GO:0016020">
    <property type="term" value="C:membrane"/>
    <property type="evidence" value="ECO:0007669"/>
    <property type="project" value="UniProtKB-SubCell"/>
</dbReference>
<keyword evidence="3" id="KW-0479">Metal-binding</keyword>
<dbReference type="InterPro" id="IPR006629">
    <property type="entry name" value="LITAF"/>
</dbReference>
<dbReference type="PANTHER" id="PTHR23292">
    <property type="entry name" value="LIPOPOLYSACCHARIDE-INDUCED TUMOR NECROSIS FACTOR-ALPHA FACTOR"/>
    <property type="match status" value="1"/>
</dbReference>
<feature type="domain" description="LITAF" evidence="7">
    <location>
        <begin position="41"/>
        <end position="126"/>
    </location>
</feature>
<dbReference type="InterPro" id="IPR037519">
    <property type="entry name" value="LITAF_fam"/>
</dbReference>
<dbReference type="Pfam" id="PF10601">
    <property type="entry name" value="zf-LITAF-like"/>
    <property type="match status" value="1"/>
</dbReference>
<dbReference type="SMART" id="SM00714">
    <property type="entry name" value="LITAF"/>
    <property type="match status" value="1"/>
</dbReference>
<comment type="similarity">
    <text evidence="2">Belongs to the CDIP1/LITAF family.</text>
</comment>
<reference evidence="8" key="1">
    <citation type="submission" date="2021-01" db="EMBL/GenBank/DDBJ databases">
        <authorList>
            <person name="Corre E."/>
            <person name="Pelletier E."/>
            <person name="Niang G."/>
            <person name="Scheremetjew M."/>
            <person name="Finn R."/>
            <person name="Kale V."/>
            <person name="Holt S."/>
            <person name="Cochrane G."/>
            <person name="Meng A."/>
            <person name="Brown T."/>
            <person name="Cohen L."/>
        </authorList>
    </citation>
    <scope>NUCLEOTIDE SEQUENCE</scope>
    <source>
        <strain evidence="8">ECT3854</strain>
    </source>
</reference>
<evidence type="ECO:0000259" key="7">
    <source>
        <dbReference type="PROSITE" id="PS51837"/>
    </source>
</evidence>
<evidence type="ECO:0000256" key="5">
    <source>
        <dbReference type="ARBA" id="ARBA00023136"/>
    </source>
</evidence>
<dbReference type="GO" id="GO:0008270">
    <property type="term" value="F:zinc ion binding"/>
    <property type="evidence" value="ECO:0007669"/>
    <property type="project" value="TreeGrafter"/>
</dbReference>
<keyword evidence="5 6" id="KW-0472">Membrane</keyword>
<gene>
    <name evidence="8" type="ORF">CTEN0397_LOCUS15874</name>
</gene>
<evidence type="ECO:0000256" key="3">
    <source>
        <dbReference type="ARBA" id="ARBA00022723"/>
    </source>
</evidence>
<protein>
    <recommendedName>
        <fullName evidence="7">LITAF domain-containing protein</fullName>
    </recommendedName>
</protein>
<proteinExistence type="inferred from homology"/>
<accession>A0A7S1DE21</accession>
<evidence type="ECO:0000256" key="1">
    <source>
        <dbReference type="ARBA" id="ARBA00004170"/>
    </source>
</evidence>